<reference evidence="2" key="1">
    <citation type="submission" date="2018-08" db="EMBL/GenBank/DDBJ databases">
        <authorList>
            <person name="Jin W."/>
            <person name="Wang H."/>
            <person name="Yang Y."/>
            <person name="Li M."/>
            <person name="Liu J."/>
        </authorList>
    </citation>
    <scope>NUCLEOTIDE SEQUENCE</scope>
    <source>
        <strain evidence="2">AESS21</strain>
    </source>
</reference>
<evidence type="ECO:0000259" key="1">
    <source>
        <dbReference type="Pfam" id="PF10137"/>
    </source>
</evidence>
<comment type="caution">
    <text evidence="2">The sequence shown here is derived from an EMBL/GenBank/DDBJ whole genome shotgun (WGS) entry which is preliminary data.</text>
</comment>
<name>A0A944GU90_9HYPH</name>
<proteinExistence type="predicted"/>
<accession>A0A944GU90</accession>
<sequence>MEGGVYYLKERCFIAWGGNQELAESVGKALKGKGVEYIVGGSVTDKSEADDIVNNRIINQMKRSSRAIILAQGNIENGKYYFRPNLMFEWGYLLARLPKGSMMVVLIDTPRESVATDLQGSFSEIIPNNLQNNTEKAKWISKKYIDEKLHDRFSPFDVLYNWSSVKSFFEDQLNGSGAPNPEHFKKLLVSSFIPSIYLNDLEFMENIIKRINENPANIGSKSRILANGILSYCKAATLNDDPAKGDYDEIKHSFSNTSNSHDPYVRAIARNYMGKCLVRTALQVADSKKKELLGFAVEHFIEAKNQFERAGLDRQSLEMWLSYVNRSISKTYYNLSYLELSSEYCEFAMSNRQQIISYLDGSFNKTAKNAFEAEYYLSVLDYVEITGDKRLPAFQEIEGKLNRIENEQVSTIWKKVFRDFQRINR</sequence>
<organism evidence="2 3">
    <name type="scientific">Roseibium polysiphoniae</name>
    <dbReference type="NCBI Taxonomy" id="2571221"/>
    <lineage>
        <taxon>Bacteria</taxon>
        <taxon>Pseudomonadati</taxon>
        <taxon>Pseudomonadota</taxon>
        <taxon>Alphaproteobacteria</taxon>
        <taxon>Hyphomicrobiales</taxon>
        <taxon>Stappiaceae</taxon>
        <taxon>Roseibium</taxon>
    </lineage>
</organism>
<feature type="domain" description="CD-NTase-associated protein 12/Pycsar effector protein TIR" evidence="1">
    <location>
        <begin position="12"/>
        <end position="121"/>
    </location>
</feature>
<dbReference type="Proteomes" id="UP000705379">
    <property type="component" value="Unassembled WGS sequence"/>
</dbReference>
<dbReference type="EMBL" id="QTKU01000005">
    <property type="protein sequence ID" value="MBS8262239.1"/>
    <property type="molecule type" value="Genomic_DNA"/>
</dbReference>
<evidence type="ECO:0000313" key="3">
    <source>
        <dbReference type="Proteomes" id="UP000705379"/>
    </source>
</evidence>
<dbReference type="GO" id="GO:0050135">
    <property type="term" value="F:NADP+ nucleosidase activity"/>
    <property type="evidence" value="ECO:0007669"/>
    <property type="project" value="InterPro"/>
</dbReference>
<evidence type="ECO:0000313" key="2">
    <source>
        <dbReference type="EMBL" id="MBS8262239.1"/>
    </source>
</evidence>
<dbReference type="InterPro" id="IPR019302">
    <property type="entry name" value="CAP12/PCTIR_TIR_dom"/>
</dbReference>
<reference evidence="2" key="2">
    <citation type="journal article" date="2021" name="Microorganisms">
        <title>Bacterial Dimethylsulfoniopropionate Biosynthesis in the East China Sea.</title>
        <authorList>
            <person name="Liu J."/>
            <person name="Zhang Y."/>
            <person name="Liu J."/>
            <person name="Zhong H."/>
            <person name="Williams B.T."/>
            <person name="Zheng Y."/>
            <person name="Curson A.R.J."/>
            <person name="Sun C."/>
            <person name="Sun H."/>
            <person name="Song D."/>
            <person name="Wagner Mackenzie B."/>
            <person name="Bermejo Martinez A."/>
            <person name="Todd J.D."/>
            <person name="Zhang X.H."/>
        </authorList>
    </citation>
    <scope>NUCLEOTIDE SEQUENCE</scope>
    <source>
        <strain evidence="2">AESS21</strain>
    </source>
</reference>
<gene>
    <name evidence="2" type="ORF">DYI23_18570</name>
</gene>
<dbReference type="AlphaFoldDB" id="A0A944GU90"/>
<dbReference type="Pfam" id="PF10137">
    <property type="entry name" value="CAP12-PCTIR_TIR"/>
    <property type="match status" value="1"/>
</dbReference>
<protein>
    <recommendedName>
        <fullName evidence="1">CD-NTase-associated protein 12/Pycsar effector protein TIR domain-containing protein</fullName>
    </recommendedName>
</protein>